<name>X1CD52_9ZZZZ</name>
<sequence length="64" mass="6879">MADVDLTDVVTTKRLVACGNDEVYYEVSAGTMTEITDVLGAAIDTSDQLVMFEAFQKVFVVNGA</sequence>
<proteinExistence type="predicted"/>
<protein>
    <submittedName>
        <fullName evidence="1">Uncharacterized protein</fullName>
    </submittedName>
</protein>
<comment type="caution">
    <text evidence="1">The sequence shown here is derived from an EMBL/GenBank/DDBJ whole genome shotgun (WGS) entry which is preliminary data.</text>
</comment>
<gene>
    <name evidence="1" type="ORF">S01H4_59077</name>
</gene>
<dbReference type="EMBL" id="BART01034593">
    <property type="protein sequence ID" value="GAH06211.1"/>
    <property type="molecule type" value="Genomic_DNA"/>
</dbReference>
<reference evidence="1" key="1">
    <citation type="journal article" date="2014" name="Front. Microbiol.">
        <title>High frequency of phylogenetically diverse reductive dehalogenase-homologous genes in deep subseafloor sedimentary metagenomes.</title>
        <authorList>
            <person name="Kawai M."/>
            <person name="Futagami T."/>
            <person name="Toyoda A."/>
            <person name="Takaki Y."/>
            <person name="Nishi S."/>
            <person name="Hori S."/>
            <person name="Arai W."/>
            <person name="Tsubouchi T."/>
            <person name="Morono Y."/>
            <person name="Uchiyama I."/>
            <person name="Ito T."/>
            <person name="Fujiyama A."/>
            <person name="Inagaki F."/>
            <person name="Takami H."/>
        </authorList>
    </citation>
    <scope>NUCLEOTIDE SEQUENCE</scope>
    <source>
        <strain evidence="1">Expedition CK06-06</strain>
    </source>
</reference>
<evidence type="ECO:0000313" key="1">
    <source>
        <dbReference type="EMBL" id="GAH06211.1"/>
    </source>
</evidence>
<dbReference type="AlphaFoldDB" id="X1CD52"/>
<organism evidence="1">
    <name type="scientific">marine sediment metagenome</name>
    <dbReference type="NCBI Taxonomy" id="412755"/>
    <lineage>
        <taxon>unclassified sequences</taxon>
        <taxon>metagenomes</taxon>
        <taxon>ecological metagenomes</taxon>
    </lineage>
</organism>
<accession>X1CD52</accession>
<feature type="non-terminal residue" evidence="1">
    <location>
        <position position="64"/>
    </location>
</feature>